<evidence type="ECO:0000256" key="3">
    <source>
        <dbReference type="SAM" id="Coils"/>
    </source>
</evidence>
<dbReference type="InterPro" id="IPR010819">
    <property type="entry name" value="AGE/CE"/>
</dbReference>
<dbReference type="SUPFAM" id="SSF52833">
    <property type="entry name" value="Thioredoxin-like"/>
    <property type="match status" value="1"/>
</dbReference>
<dbReference type="PANTHER" id="PTHR42899">
    <property type="entry name" value="SPERMATOGENESIS-ASSOCIATED PROTEIN 20"/>
    <property type="match status" value="1"/>
</dbReference>
<keyword evidence="3" id="KW-0175">Coiled coil</keyword>
<reference evidence="6 7" key="1">
    <citation type="submission" date="2021-05" db="EMBL/GenBank/DDBJ databases">
        <title>Genetic and Functional Diversity in Clade A Lucinid endosymbionts from the Bahamas.</title>
        <authorList>
            <person name="Giani N.M."/>
            <person name="Engel A.S."/>
            <person name="Campbell B.J."/>
        </authorList>
    </citation>
    <scope>NUCLEOTIDE SEQUENCE [LARGE SCALE GENOMIC DNA]</scope>
    <source>
        <strain evidence="6">LUC16012Gg_MoonRockCtena</strain>
    </source>
</reference>
<dbReference type="Gene3D" id="3.40.30.10">
    <property type="entry name" value="Glutaredoxin"/>
    <property type="match status" value="1"/>
</dbReference>
<sequence>MTRRRALHLGLLLGLILPALSYAYQVERSPQMEQKLKAAYLAKGITYRPRTEHFNDDGTPRYINRLILEDSPYLLQHAHNPVDWYPWSEKAFAKAKRENKPVFLSIGYSTCHWCHVMERESFEDPAIAGFLNEHFIPIKVDRESHPDVDQVYMTAVMLMTGHGGWPMSSFLTPQGKPFFGGTYFTPAQFTSLLQQIARLWRERPGDVEEQAERVASAVKTSNSLEGRAKALDEAVTETAVGKMQESFDEIQGGFGQAPKFPREPWLYLLLDQAERNHDPRALEMLEVTLDHMARGGIYDQVAGGFHRYATDYEWLVPHFEKMLYNQAHLSRVYLRAWRITGREQFRRVTTQILDYVMREMSLPEGGFYSATDADSEGEEGRFFTWTAAELEAVLEPPEAELARALYRVTPSGNFEGRNILHLGQGLESYAEEHDLTVTSLRQRLDQINQKLLQVRNRRPAPLRDDKIVTAWNGMMITAFAQAADTLGRADYREAAIKAAEFIWRHNRHGEGRFWRVHLDGQSSIAATQEDYAYLAEALLYLYDLTAETKWLQRAEELAQALIDRFLDEENDGFFMSEAESTITGMGRPKDEGSDNAMPSGSSVAIHVLQRLWQRTGKLHFRRLTDALIARFAPSVERSPTSYGYLLSAAANHLHGELDARAYAAQGGIRIEGALSSTTKQLMLSVDIEIPDGWHVNSNQPTAQDLIATRLSLSEQVKGMRLGPITYPRGELQKLAFQQQPLSVYTGKLRLQAFVSSADGTSSALPSLPVEVRLQACNDEVCLPPETVTLSLVPPRS</sequence>
<dbReference type="Proteomes" id="UP000770889">
    <property type="component" value="Unassembled WGS sequence"/>
</dbReference>
<evidence type="ECO:0000256" key="2">
    <source>
        <dbReference type="ARBA" id="ARBA00023235"/>
    </source>
</evidence>
<dbReference type="InterPro" id="IPR024705">
    <property type="entry name" value="Ssp411"/>
</dbReference>
<dbReference type="PANTHER" id="PTHR42899:SF1">
    <property type="entry name" value="SPERMATOGENESIS-ASSOCIATED PROTEIN 20"/>
    <property type="match status" value="1"/>
</dbReference>
<evidence type="ECO:0000313" key="6">
    <source>
        <dbReference type="EMBL" id="MBT2988962.1"/>
    </source>
</evidence>
<dbReference type="SUPFAM" id="SSF48208">
    <property type="entry name" value="Six-hairpin glycosidases"/>
    <property type="match status" value="1"/>
</dbReference>
<protein>
    <submittedName>
        <fullName evidence="6">DUF255 domain-containing protein</fullName>
    </submittedName>
</protein>
<comment type="similarity">
    <text evidence="1">Belongs to the N-acylglucosamine 2-epimerase family.</text>
</comment>
<keyword evidence="2" id="KW-0413">Isomerase</keyword>
<accession>A0A944MCM5</accession>
<dbReference type="InterPro" id="IPR036929">
    <property type="entry name" value="DsbDN_sf"/>
</dbReference>
<dbReference type="InterPro" id="IPR036249">
    <property type="entry name" value="Thioredoxin-like_sf"/>
</dbReference>
<gene>
    <name evidence="6" type="ORF">KME65_08345</name>
</gene>
<dbReference type="InterPro" id="IPR012341">
    <property type="entry name" value="6hp_glycosidase-like_sf"/>
</dbReference>
<comment type="caution">
    <text evidence="6">The sequence shown here is derived from an EMBL/GenBank/DDBJ whole genome shotgun (WGS) entry which is preliminary data.</text>
</comment>
<dbReference type="InterPro" id="IPR028250">
    <property type="entry name" value="DsbDN"/>
</dbReference>
<dbReference type="Pfam" id="PF11412">
    <property type="entry name" value="DsbD_N"/>
    <property type="match status" value="1"/>
</dbReference>
<evidence type="ECO:0000313" key="7">
    <source>
        <dbReference type="Proteomes" id="UP000770889"/>
    </source>
</evidence>
<name>A0A944MCM5_9GAMM</name>
<dbReference type="Pfam" id="PF07221">
    <property type="entry name" value="GlcNAc_2-epim"/>
    <property type="match status" value="1"/>
</dbReference>
<feature type="coiled-coil region" evidence="3">
    <location>
        <begin position="430"/>
        <end position="457"/>
    </location>
</feature>
<dbReference type="PIRSF" id="PIRSF006402">
    <property type="entry name" value="UCP006402_thioredoxin"/>
    <property type="match status" value="1"/>
</dbReference>
<dbReference type="AlphaFoldDB" id="A0A944MCM5"/>
<evidence type="ECO:0000259" key="5">
    <source>
        <dbReference type="Pfam" id="PF11412"/>
    </source>
</evidence>
<dbReference type="GO" id="GO:0005975">
    <property type="term" value="P:carbohydrate metabolic process"/>
    <property type="evidence" value="ECO:0007669"/>
    <property type="project" value="InterPro"/>
</dbReference>
<dbReference type="CDD" id="cd02955">
    <property type="entry name" value="SSP411"/>
    <property type="match status" value="1"/>
</dbReference>
<proteinExistence type="inferred from homology"/>
<evidence type="ECO:0000259" key="4">
    <source>
        <dbReference type="Pfam" id="PF03190"/>
    </source>
</evidence>
<feature type="domain" description="Thiol:disulfide interchange protein DsbD N-terminal" evidence="5">
    <location>
        <begin position="677"/>
        <end position="791"/>
    </location>
</feature>
<dbReference type="GO" id="GO:0016853">
    <property type="term" value="F:isomerase activity"/>
    <property type="evidence" value="ECO:0007669"/>
    <property type="project" value="UniProtKB-KW"/>
</dbReference>
<dbReference type="Pfam" id="PF03190">
    <property type="entry name" value="Thioredox_DsbH"/>
    <property type="match status" value="1"/>
</dbReference>
<feature type="domain" description="Spermatogenesis-associated protein 20-like TRX" evidence="4">
    <location>
        <begin position="64"/>
        <end position="218"/>
    </location>
</feature>
<organism evidence="6 7">
    <name type="scientific">Candidatus Thiodiazotropha taylori</name>
    <dbReference type="NCBI Taxonomy" id="2792791"/>
    <lineage>
        <taxon>Bacteria</taxon>
        <taxon>Pseudomonadati</taxon>
        <taxon>Pseudomonadota</taxon>
        <taxon>Gammaproteobacteria</taxon>
        <taxon>Chromatiales</taxon>
        <taxon>Sedimenticolaceae</taxon>
        <taxon>Candidatus Thiodiazotropha</taxon>
    </lineage>
</organism>
<dbReference type="Gene3D" id="1.50.10.10">
    <property type="match status" value="2"/>
</dbReference>
<dbReference type="InterPro" id="IPR008928">
    <property type="entry name" value="6-hairpin_glycosidase_sf"/>
</dbReference>
<dbReference type="InterPro" id="IPR004879">
    <property type="entry name" value="Ssp411-like_TRX"/>
</dbReference>
<dbReference type="EMBL" id="JAHHGM010000006">
    <property type="protein sequence ID" value="MBT2988962.1"/>
    <property type="molecule type" value="Genomic_DNA"/>
</dbReference>
<evidence type="ECO:0000256" key="1">
    <source>
        <dbReference type="ARBA" id="ARBA00008558"/>
    </source>
</evidence>
<dbReference type="Gene3D" id="2.60.40.1250">
    <property type="entry name" value="Thiol:disulfide interchange protein DsbD, N-terminal domain"/>
    <property type="match status" value="1"/>
</dbReference>